<reference evidence="2 3" key="1">
    <citation type="submission" date="2019-04" db="EMBL/GenBank/DDBJ databases">
        <title>Flavobacterium sp. strain DS2-A Genome sequencing and assembly.</title>
        <authorList>
            <person name="Kim I."/>
        </authorList>
    </citation>
    <scope>NUCLEOTIDE SEQUENCE [LARGE SCALE GENOMIC DNA]</scope>
    <source>
        <strain evidence="2 3">DS2-A</strain>
    </source>
</reference>
<keyword evidence="3" id="KW-1185">Reference proteome</keyword>
<dbReference type="RefSeq" id="WP_135526300.1">
    <property type="nucleotide sequence ID" value="NZ_SRLH01000004.1"/>
</dbReference>
<feature type="chain" id="PRO_5021463009" description="Secreted protein" evidence="1">
    <location>
        <begin position="20"/>
        <end position="215"/>
    </location>
</feature>
<evidence type="ECO:0000313" key="3">
    <source>
        <dbReference type="Proteomes" id="UP000297407"/>
    </source>
</evidence>
<dbReference type="AlphaFoldDB" id="A0A4Z0LA71"/>
<gene>
    <name evidence="2" type="ORF">E4635_08990</name>
</gene>
<evidence type="ECO:0008006" key="4">
    <source>
        <dbReference type="Google" id="ProtNLM"/>
    </source>
</evidence>
<accession>A0A4Z0LA71</accession>
<protein>
    <recommendedName>
        <fullName evidence="4">Secreted protein</fullName>
    </recommendedName>
</protein>
<organism evidence="2 3">
    <name type="scientific">Flavobacterium humi</name>
    <dbReference type="NCBI Taxonomy" id="2562683"/>
    <lineage>
        <taxon>Bacteria</taxon>
        <taxon>Pseudomonadati</taxon>
        <taxon>Bacteroidota</taxon>
        <taxon>Flavobacteriia</taxon>
        <taxon>Flavobacteriales</taxon>
        <taxon>Flavobacteriaceae</taxon>
        <taxon>Flavobacterium</taxon>
    </lineage>
</organism>
<feature type="signal peptide" evidence="1">
    <location>
        <begin position="1"/>
        <end position="19"/>
    </location>
</feature>
<dbReference type="Proteomes" id="UP000297407">
    <property type="component" value="Unassembled WGS sequence"/>
</dbReference>
<evidence type="ECO:0000256" key="1">
    <source>
        <dbReference type="SAM" id="SignalP"/>
    </source>
</evidence>
<dbReference type="OrthoDB" id="1148517at2"/>
<dbReference type="EMBL" id="SRLH01000004">
    <property type="protein sequence ID" value="TGD58130.1"/>
    <property type="molecule type" value="Genomic_DNA"/>
</dbReference>
<evidence type="ECO:0000313" key="2">
    <source>
        <dbReference type="EMBL" id="TGD58130.1"/>
    </source>
</evidence>
<proteinExistence type="predicted"/>
<sequence length="215" mass="24089">MKWKYLIVFAIGFATNVFAQDNSSIPSTAIPKVGTTTPVPAAEGTPQYSISNPFNPTRFKAPQKFEPISMDKPMQVKPQVSDLKPGLQYEKKLNKPQGETSKPYRGNQFLGDFRTKSESAKIVYRDHEYVDGDMIRVWVNGQLMVDRIELLGDFQKLELGLTKGFNKVEFEALNQGTSGPNTAEFQVYDDQGNLISSNKWNLATGFKASIVIIKE</sequence>
<name>A0A4Z0LA71_9FLAO</name>
<comment type="caution">
    <text evidence="2">The sequence shown here is derived from an EMBL/GenBank/DDBJ whole genome shotgun (WGS) entry which is preliminary data.</text>
</comment>
<keyword evidence="1" id="KW-0732">Signal</keyword>